<accession>A0A5N7KFV0</accession>
<sequence>MRSPLTPSSQDLLRQLSTCTASITHLLDAQPVFATVIAAELRQALATLVPETPPNPDAVYLNEYVYDTPTTQAGDSAVRSAHLTRTRNLTQVLQEAIATHTTATQRAKEPQTGSVSQAVGFYPNAYSTGRDGDNAALHVEAFNTLIDALKNDSLALYQRKLEVFWSSPHLSTGALSVHAAMNQKQRQLFCLEADLQLAETRRHLSDAQQALEKQPANTQAQTAVATAKARLQVLIEGRQLIENQMLHETSGNPMPVLAAGISLYARDQPEWSVALSGCFVLAEQLHTLRPVVLYTPQLGIEMFEHFYAMANTLSRRLVAGADKALLLANIPTGERARADSALSSGQNLRYTPITGQLFTTCLQTQRDQQEIDIDQALDTPTATFEALAAKLATALALPLKGCPSLMARLPKPTEPMPGSAVAHTPPDSEQQTQLIQLWNSLNQQIDYVLNHDKHPTLDSALTPLLKETFAQLPATTGLASLYVNRYRTDSTGQRHFESSRTLREALGSLLLWENSALETDEDEDQAAQTDSVDTVAESIFSSPTAFSETAQIAQGSLLPGLAEALQAGLAAQVTRYWQTPIAPELVCPQIKLAQIYRQALDVQARLRHADNTLSPHAKLLIDRALKYPTQARREAGFNHGARPGVYQLTVNTGGAEGARLAGSFVLTPSDGSSGVHPHWSHGHKNLSTQGLGGNITEGPVVVFTPDQGFEEFATLHTLHDTLQARINAGEEAGRLFVSGLPLSVQPTKTGLWGSDLHDTFAPIEADFVADSIQALLDKQQSDIQALLGLTEGEAGTQSNGRAELVELLDMAGAFMARNLLLLEHWRPDWEKRLHPTDQKALQDQAQSTRQKQDDLGEQWKVLIPTLAEYAKEQVLLKIRAFLAEKGPHDKARAAYPAQGVDPDQTMVIRTTRTRIGTGAGFGSLHERVVSSQMSLTNLLLKNNKPWDRSLSWTEDDLLEATLMTAQGEWVPDAQGHAISVGKEHLEQWVKALNVGHQYTQNVLKKHLDPDATTADAQALQKAWTTSQASALSYAALSARLSPDAYTTVLASDNTQKTAAAWVAAVLACADPNARQPVDGQAVIANALMFNPAGDAPEGRGGQTVNGVLVLATAADAMRVLYTPHAPDGLELREIASLDALAKLMRSRAWQAYLQARLPANTRLLNHRLAAYPGDVLAGLYRQNYLYLLDKTDTESVTNEELSYQATFNKVMFGVEVVTTVLGGFPWSGQLTSSAFGWAARMARTTRGLGQKIAGLIMRRGVAGRVLFEVATATTTVAGAARTAGIGLQPLQMLLRPATRTPLPGLTGYQSAFQLQSPRLVMIGGIPSGSSLAEGTGIYRTPGSAKTLLVRSTSETGKEQVFRIQDSFNLYDRNGLVAPVLTPSGGWTQFRLRKMPNQLWSLDTLQRLPGGAPKAEGNSIKALREWEAHVSANAQSPNPLPTLDPSGFFSERNIPLKTWNKFVRLNGQVNALGQARLDPQGHAPFSDNLFVTWLGMNDQTRDAAQAFQQTHRINPLIWAVYISKSGELNKQGLARVIRLNRSPFGLRTPITDQHFKDWYQLSLRPAYQNRDAVMKFALYNGIHTDSWLKYVTSKGAFKMNIPTVAKRVNRLGLIQNVPLAGPSLPPA</sequence>
<keyword evidence="2" id="KW-1185">Reference proteome</keyword>
<proteinExistence type="predicted"/>
<gene>
    <name evidence="1" type="ORF">F0169_02755</name>
</gene>
<name>A0A5N7KFV0_9PSED</name>
<evidence type="ECO:0000313" key="2">
    <source>
        <dbReference type="Proteomes" id="UP000326112"/>
    </source>
</evidence>
<organism evidence="1 2">
    <name type="scientific">Pseudomonas kitaguniensis</name>
    <dbReference type="NCBI Taxonomy" id="2607908"/>
    <lineage>
        <taxon>Bacteria</taxon>
        <taxon>Pseudomonadati</taxon>
        <taxon>Pseudomonadota</taxon>
        <taxon>Gammaproteobacteria</taxon>
        <taxon>Pseudomonadales</taxon>
        <taxon>Pseudomonadaceae</taxon>
        <taxon>Pseudomonas</taxon>
    </lineage>
</organism>
<evidence type="ECO:0008006" key="3">
    <source>
        <dbReference type="Google" id="ProtNLM"/>
    </source>
</evidence>
<reference evidence="1 2" key="2">
    <citation type="journal article" date="2023" name="Plant Pathol.">
        <title>Dismantling and reorganizing Pseudomonas marginalis sensu#lato.</title>
        <authorList>
            <person name="Sawada H."/>
            <person name="Fujikawa T."/>
            <person name="Satou M."/>
        </authorList>
    </citation>
    <scope>NUCLEOTIDE SEQUENCE [LARGE SCALE GENOMIC DNA]</scope>
    <source>
        <strain evidence="1 2">MAFF 212408</strain>
    </source>
</reference>
<evidence type="ECO:0000313" key="1">
    <source>
        <dbReference type="EMBL" id="MPR01086.1"/>
    </source>
</evidence>
<protein>
    <recommendedName>
        <fullName evidence="3">Toxin</fullName>
    </recommendedName>
</protein>
<comment type="caution">
    <text evidence="1">The sequence shown here is derived from an EMBL/GenBank/DDBJ whole genome shotgun (WGS) entry which is preliminary data.</text>
</comment>
<dbReference type="Proteomes" id="UP000326112">
    <property type="component" value="Unassembled WGS sequence"/>
</dbReference>
<dbReference type="EMBL" id="VUAZ01000013">
    <property type="protein sequence ID" value="MPR01086.1"/>
    <property type="molecule type" value="Genomic_DNA"/>
</dbReference>
<dbReference type="RefSeq" id="WP_152745395.1">
    <property type="nucleotide sequence ID" value="NZ_VUAZ01000013.1"/>
</dbReference>
<reference evidence="1 2" key="1">
    <citation type="journal article" date="2020" name="Int. J. Syst. Evol. Microbiol.">
        <title>Pseudomonas kitaguniensis sp. nov., a pathogen causing bacterial rot of Welsh onion in Japan.</title>
        <authorList>
            <person name="Sawada H."/>
            <person name="Fujikawa T."/>
            <person name="Nishiwaki Y."/>
            <person name="Horita H."/>
        </authorList>
    </citation>
    <scope>NUCLEOTIDE SEQUENCE [LARGE SCALE GENOMIC DNA]</scope>
    <source>
        <strain evidence="1 2">MAFF 212408</strain>
    </source>
</reference>